<protein>
    <recommendedName>
        <fullName evidence="4">Secreted peptide</fullName>
    </recommendedName>
</protein>
<evidence type="ECO:0000313" key="3">
    <source>
        <dbReference type="EMBL" id="MBY16628.1"/>
    </source>
</evidence>
<feature type="signal peptide" evidence="2">
    <location>
        <begin position="1"/>
        <end position="17"/>
    </location>
</feature>
<accession>A0A2S2NHM8</accession>
<feature type="chain" id="PRO_5015484473" description="Secreted peptide" evidence="2">
    <location>
        <begin position="18"/>
        <end position="103"/>
    </location>
</feature>
<evidence type="ECO:0008006" key="4">
    <source>
        <dbReference type="Google" id="ProtNLM"/>
    </source>
</evidence>
<feature type="transmembrane region" description="Helical" evidence="1">
    <location>
        <begin position="27"/>
        <end position="43"/>
    </location>
</feature>
<keyword evidence="1" id="KW-0472">Membrane</keyword>
<organism evidence="3">
    <name type="scientific">Schizaphis graminum</name>
    <name type="common">Green bug aphid</name>
    <dbReference type="NCBI Taxonomy" id="13262"/>
    <lineage>
        <taxon>Eukaryota</taxon>
        <taxon>Metazoa</taxon>
        <taxon>Ecdysozoa</taxon>
        <taxon>Arthropoda</taxon>
        <taxon>Hexapoda</taxon>
        <taxon>Insecta</taxon>
        <taxon>Pterygota</taxon>
        <taxon>Neoptera</taxon>
        <taxon>Paraneoptera</taxon>
        <taxon>Hemiptera</taxon>
        <taxon>Sternorrhyncha</taxon>
        <taxon>Aphidomorpha</taxon>
        <taxon>Aphidoidea</taxon>
        <taxon>Aphididae</taxon>
        <taxon>Aphidini</taxon>
        <taxon>Schizaphis</taxon>
    </lineage>
</organism>
<evidence type="ECO:0000256" key="2">
    <source>
        <dbReference type="SAM" id="SignalP"/>
    </source>
</evidence>
<dbReference type="EMBL" id="GGMR01004009">
    <property type="protein sequence ID" value="MBY16628.1"/>
    <property type="molecule type" value="Transcribed_RNA"/>
</dbReference>
<keyword evidence="2" id="KW-0732">Signal</keyword>
<keyword evidence="1" id="KW-0812">Transmembrane</keyword>
<keyword evidence="1" id="KW-1133">Transmembrane helix</keyword>
<gene>
    <name evidence="3" type="ORF">g.19103</name>
</gene>
<reference evidence="3" key="1">
    <citation type="submission" date="2018-04" db="EMBL/GenBank/DDBJ databases">
        <title>Transcriptome of Schizaphis graminum biotype I.</title>
        <authorList>
            <person name="Scully E.D."/>
            <person name="Geib S.M."/>
            <person name="Palmer N.A."/>
            <person name="Koch K."/>
            <person name="Bradshaw J."/>
            <person name="Heng-Moss T."/>
            <person name="Sarath G."/>
        </authorList>
    </citation>
    <scope>NUCLEOTIDE SEQUENCE</scope>
</reference>
<evidence type="ECO:0000256" key="1">
    <source>
        <dbReference type="SAM" id="Phobius"/>
    </source>
</evidence>
<name>A0A2S2NHM8_SCHGA</name>
<sequence length="103" mass="11420">MSCFLTAVLAILLVAHGRPRGVCCLAVSVVVNAILLLLLLLLFNHGPLSVHHHPPPMTFVLDVRVRMRCDTRSIRNGNVHNACVLGFMFFISSREVCVCVYCM</sequence>
<dbReference type="AlphaFoldDB" id="A0A2S2NHM8"/>
<proteinExistence type="predicted"/>